<dbReference type="Proteomes" id="UP000193560">
    <property type="component" value="Unassembled WGS sequence"/>
</dbReference>
<feature type="compositionally biased region" description="Basic and acidic residues" evidence="1">
    <location>
        <begin position="96"/>
        <end position="126"/>
    </location>
</feature>
<sequence length="165" mass="19674">MTDSTAQTKKPSNRLMGMKFMQRSIEKEQQEQIEKERKRIISEAEWKIDYESTEVQKPKIRVEYQPSFLSFTDTTHVGRQSFQKFNKNIENPNEEAEQRLKREESKEKEQMVSDEDLMKQMRRRVENNGSKRNRGDQQGNTKNNKNKKQKKAANDTKKAEFIKPE</sequence>
<protein>
    <recommendedName>
        <fullName evidence="4">M-phase phosphoprotein 6</fullName>
    </recommendedName>
</protein>
<evidence type="ECO:0008006" key="4">
    <source>
        <dbReference type="Google" id="ProtNLM"/>
    </source>
</evidence>
<name>A0A1X2ITV7_9FUNG</name>
<dbReference type="STRING" id="90262.A0A1X2ITV7"/>
<reference evidence="2 3" key="1">
    <citation type="submission" date="2016-07" db="EMBL/GenBank/DDBJ databases">
        <title>Pervasive Adenine N6-methylation of Active Genes in Fungi.</title>
        <authorList>
            <consortium name="DOE Joint Genome Institute"/>
            <person name="Mondo S.J."/>
            <person name="Dannebaum R.O."/>
            <person name="Kuo R.C."/>
            <person name="Labutti K."/>
            <person name="Haridas S."/>
            <person name="Kuo A."/>
            <person name="Salamov A."/>
            <person name="Ahrendt S.R."/>
            <person name="Lipzen A."/>
            <person name="Sullivan W."/>
            <person name="Andreopoulos W.B."/>
            <person name="Clum A."/>
            <person name="Lindquist E."/>
            <person name="Daum C."/>
            <person name="Ramamoorthy G.K."/>
            <person name="Gryganskyi A."/>
            <person name="Culley D."/>
            <person name="Magnuson J.K."/>
            <person name="James T.Y."/>
            <person name="O'Malley M.A."/>
            <person name="Stajich J.E."/>
            <person name="Spatafora J.W."/>
            <person name="Visel A."/>
            <person name="Grigoriev I.V."/>
        </authorList>
    </citation>
    <scope>NUCLEOTIDE SEQUENCE [LARGE SCALE GENOMIC DNA]</scope>
    <source>
        <strain evidence="2 3">NRRL 1336</strain>
    </source>
</reference>
<accession>A0A1X2ITV7</accession>
<dbReference type="OrthoDB" id="20403at2759"/>
<evidence type="ECO:0000313" key="2">
    <source>
        <dbReference type="EMBL" id="ORZ22228.1"/>
    </source>
</evidence>
<dbReference type="EMBL" id="MCGE01000004">
    <property type="protein sequence ID" value="ORZ22228.1"/>
    <property type="molecule type" value="Genomic_DNA"/>
</dbReference>
<evidence type="ECO:0000256" key="1">
    <source>
        <dbReference type="SAM" id="MobiDB-lite"/>
    </source>
</evidence>
<dbReference type="PANTHER" id="PTHR13582:SF0">
    <property type="entry name" value="M-PHASE PHOSPHOPROTEIN 6"/>
    <property type="match status" value="1"/>
</dbReference>
<feature type="compositionally biased region" description="Basic and acidic residues" evidence="1">
    <location>
        <begin position="152"/>
        <end position="165"/>
    </location>
</feature>
<proteinExistence type="predicted"/>
<dbReference type="PANTHER" id="PTHR13582">
    <property type="entry name" value="M-PHASE PHOSPHOPROTEIN 6"/>
    <property type="match status" value="1"/>
</dbReference>
<dbReference type="AlphaFoldDB" id="A0A1X2ITV7"/>
<evidence type="ECO:0000313" key="3">
    <source>
        <dbReference type="Proteomes" id="UP000193560"/>
    </source>
</evidence>
<comment type="caution">
    <text evidence="2">The sequence shown here is derived from an EMBL/GenBank/DDBJ whole genome shotgun (WGS) entry which is preliminary data.</text>
</comment>
<dbReference type="Pfam" id="PF10175">
    <property type="entry name" value="MPP6"/>
    <property type="match status" value="1"/>
</dbReference>
<dbReference type="GO" id="GO:0000460">
    <property type="term" value="P:maturation of 5.8S rRNA"/>
    <property type="evidence" value="ECO:0007669"/>
    <property type="project" value="TreeGrafter"/>
</dbReference>
<gene>
    <name evidence="2" type="ORF">BCR42DRAFT_405755</name>
</gene>
<keyword evidence="3" id="KW-1185">Reference proteome</keyword>
<dbReference type="InterPro" id="IPR019324">
    <property type="entry name" value="MPP6"/>
</dbReference>
<organism evidence="2 3">
    <name type="scientific">Absidia repens</name>
    <dbReference type="NCBI Taxonomy" id="90262"/>
    <lineage>
        <taxon>Eukaryota</taxon>
        <taxon>Fungi</taxon>
        <taxon>Fungi incertae sedis</taxon>
        <taxon>Mucoromycota</taxon>
        <taxon>Mucoromycotina</taxon>
        <taxon>Mucoromycetes</taxon>
        <taxon>Mucorales</taxon>
        <taxon>Cunninghamellaceae</taxon>
        <taxon>Absidia</taxon>
    </lineage>
</organism>
<feature type="region of interest" description="Disordered" evidence="1">
    <location>
        <begin position="84"/>
        <end position="165"/>
    </location>
</feature>